<keyword evidence="2" id="KW-0808">Transferase</keyword>
<dbReference type="SUPFAM" id="SSF52540">
    <property type="entry name" value="P-loop containing nucleoside triphosphate hydrolases"/>
    <property type="match status" value="1"/>
</dbReference>
<name>A0A0T5P4Y6_9RHOB</name>
<dbReference type="InterPro" id="IPR027417">
    <property type="entry name" value="P-loop_NTPase"/>
</dbReference>
<dbReference type="KEGG" id="rid:RIdsm_03276"/>
<evidence type="ECO:0000313" key="2">
    <source>
        <dbReference type="EMBL" id="QEW27460.1"/>
    </source>
</evidence>
<evidence type="ECO:0000313" key="3">
    <source>
        <dbReference type="Proteomes" id="UP000051401"/>
    </source>
</evidence>
<dbReference type="Pfam" id="PF03567">
    <property type="entry name" value="Sulfotransfer_2"/>
    <property type="match status" value="1"/>
</dbReference>
<accession>A0A0T5P4Y6</accession>
<dbReference type="RefSeq" id="WP_057818640.1">
    <property type="nucleotide sequence ID" value="NZ_CP031598.1"/>
</dbReference>
<dbReference type="EMBL" id="LAXI01000015">
    <property type="protein sequence ID" value="KRS16250.1"/>
    <property type="molecule type" value="Genomic_DNA"/>
</dbReference>
<gene>
    <name evidence="2" type="ORF">RIdsm_03276</name>
    <name evidence="1" type="ORF">XM52_19505</name>
</gene>
<dbReference type="PATRIC" id="fig|540747.5.peg.1654"/>
<evidence type="ECO:0000313" key="1">
    <source>
        <dbReference type="EMBL" id="KRS16250.1"/>
    </source>
</evidence>
<dbReference type="GO" id="GO:0016020">
    <property type="term" value="C:membrane"/>
    <property type="evidence" value="ECO:0007669"/>
    <property type="project" value="InterPro"/>
</dbReference>
<dbReference type="AlphaFoldDB" id="A0A0T5P4Y6"/>
<dbReference type="GO" id="GO:0008146">
    <property type="term" value="F:sulfotransferase activity"/>
    <property type="evidence" value="ECO:0007669"/>
    <property type="project" value="InterPro"/>
</dbReference>
<dbReference type="EMBL" id="CP031598">
    <property type="protein sequence ID" value="QEW27460.1"/>
    <property type="molecule type" value="Genomic_DNA"/>
</dbReference>
<sequence length="220" mass="26061">MIEYDRGKPLIFTHIPKTAGTSVRAVFEGWFGDNLRHHYGQPPERHDVEALHSPEHPLVLYGHFNGGRNLAAWEHYPQIDQFVTILRDPWERHLSLYFFAKRRQSWKNYSHFKSIGTLEEFLQGEETNFHNFFPEPLTRENFRDVIESRFVEIGIVEQLQASLARISDRLGVPFDPGQVPHVNAEPREEEIPTWLKDRFRGIHALEYEVYDYVRETYERG</sequence>
<proteinExistence type="predicted"/>
<dbReference type="Proteomes" id="UP000325785">
    <property type="component" value="Chromosome"/>
</dbReference>
<reference evidence="2 4" key="2">
    <citation type="submission" date="2018-08" db="EMBL/GenBank/DDBJ databases">
        <title>Genetic Globetrotter - A new plasmid hitch-hiking vast phylogenetic and geographic distances.</title>
        <authorList>
            <person name="Vollmers J."/>
            <person name="Petersen J."/>
        </authorList>
    </citation>
    <scope>NUCLEOTIDE SEQUENCE [LARGE SCALE GENOMIC DNA]</scope>
    <source>
        <strain evidence="2 4">DSM 26383</strain>
    </source>
</reference>
<dbReference type="Proteomes" id="UP000051401">
    <property type="component" value="Unassembled WGS sequence"/>
</dbReference>
<keyword evidence="3" id="KW-1185">Reference proteome</keyword>
<protein>
    <submittedName>
        <fullName evidence="2">Sulfotransferase family protein</fullName>
    </submittedName>
</protein>
<reference evidence="1 3" key="1">
    <citation type="submission" date="2015-04" db="EMBL/GenBank/DDBJ databases">
        <title>The draft genome sequence of Roseovarius indicus B108T.</title>
        <authorList>
            <person name="Li G."/>
            <person name="Lai Q."/>
            <person name="Shao Z."/>
            <person name="Yan P."/>
        </authorList>
    </citation>
    <scope>NUCLEOTIDE SEQUENCE [LARGE SCALE GENOMIC DNA]</scope>
    <source>
        <strain evidence="1 3">B108</strain>
    </source>
</reference>
<evidence type="ECO:0000313" key="4">
    <source>
        <dbReference type="Proteomes" id="UP000325785"/>
    </source>
</evidence>
<organism evidence="1 3">
    <name type="scientific">Roseovarius indicus</name>
    <dbReference type="NCBI Taxonomy" id="540747"/>
    <lineage>
        <taxon>Bacteria</taxon>
        <taxon>Pseudomonadati</taxon>
        <taxon>Pseudomonadota</taxon>
        <taxon>Alphaproteobacteria</taxon>
        <taxon>Rhodobacterales</taxon>
        <taxon>Roseobacteraceae</taxon>
        <taxon>Roseovarius</taxon>
    </lineage>
</organism>
<dbReference type="InterPro" id="IPR005331">
    <property type="entry name" value="Sulfotransferase"/>
</dbReference>
<dbReference type="Gene3D" id="3.40.50.300">
    <property type="entry name" value="P-loop containing nucleotide triphosphate hydrolases"/>
    <property type="match status" value="1"/>
</dbReference>